<reference evidence="2" key="1">
    <citation type="journal article" date="2023" name="Nat. Plants">
        <title>Single-cell RNA sequencing provides a high-resolution roadmap for understanding the multicellular compartmentation of specialized metabolism.</title>
        <authorList>
            <person name="Sun S."/>
            <person name="Shen X."/>
            <person name="Li Y."/>
            <person name="Li Y."/>
            <person name="Wang S."/>
            <person name="Li R."/>
            <person name="Zhang H."/>
            <person name="Shen G."/>
            <person name="Guo B."/>
            <person name="Wei J."/>
            <person name="Xu J."/>
            <person name="St-Pierre B."/>
            <person name="Chen S."/>
            <person name="Sun C."/>
        </authorList>
    </citation>
    <scope>NUCLEOTIDE SEQUENCE [LARGE SCALE GENOMIC DNA]</scope>
</reference>
<comment type="caution">
    <text evidence="1">The sequence shown here is derived from an EMBL/GenBank/DDBJ whole genome shotgun (WGS) entry which is preliminary data.</text>
</comment>
<proteinExistence type="predicted"/>
<evidence type="ECO:0000313" key="1">
    <source>
        <dbReference type="EMBL" id="KAI5676590.1"/>
    </source>
</evidence>
<dbReference type="Proteomes" id="UP001060085">
    <property type="component" value="Linkage Group LG02"/>
</dbReference>
<evidence type="ECO:0000313" key="2">
    <source>
        <dbReference type="Proteomes" id="UP001060085"/>
    </source>
</evidence>
<name>A0ACC0BVF1_CATRO</name>
<sequence length="150" mass="17476">MHKRGAPYSVRKRQRIALYVASPPYESLFLWRGRFRLGIVDPLEEGHGPQRVWPNRSTWTPHQALRWGRRSCVLTCLHALRLPNCARNPHISSRWLVAQQATQECPTQPHLPSGRVRGITNGIRASRFDTRFETLDFRQVIRVNCLNFKP</sequence>
<dbReference type="EMBL" id="CM044702">
    <property type="protein sequence ID" value="KAI5676590.1"/>
    <property type="molecule type" value="Genomic_DNA"/>
</dbReference>
<protein>
    <submittedName>
        <fullName evidence="1">Uncharacterized protein</fullName>
    </submittedName>
</protein>
<keyword evidence="2" id="KW-1185">Reference proteome</keyword>
<organism evidence="1 2">
    <name type="scientific">Catharanthus roseus</name>
    <name type="common">Madagascar periwinkle</name>
    <name type="synonym">Vinca rosea</name>
    <dbReference type="NCBI Taxonomy" id="4058"/>
    <lineage>
        <taxon>Eukaryota</taxon>
        <taxon>Viridiplantae</taxon>
        <taxon>Streptophyta</taxon>
        <taxon>Embryophyta</taxon>
        <taxon>Tracheophyta</taxon>
        <taxon>Spermatophyta</taxon>
        <taxon>Magnoliopsida</taxon>
        <taxon>eudicotyledons</taxon>
        <taxon>Gunneridae</taxon>
        <taxon>Pentapetalae</taxon>
        <taxon>asterids</taxon>
        <taxon>lamiids</taxon>
        <taxon>Gentianales</taxon>
        <taxon>Apocynaceae</taxon>
        <taxon>Rauvolfioideae</taxon>
        <taxon>Vinceae</taxon>
        <taxon>Catharanthinae</taxon>
        <taxon>Catharanthus</taxon>
    </lineage>
</organism>
<gene>
    <name evidence="1" type="ORF">M9H77_07540</name>
</gene>
<accession>A0ACC0BVF1</accession>